<feature type="transmembrane region" description="Helical" evidence="1">
    <location>
        <begin position="179"/>
        <end position="202"/>
    </location>
</feature>
<name>G8PF17_PEDCP</name>
<dbReference type="eggNOG" id="COG5438">
    <property type="taxonomic scope" value="Bacteria"/>
</dbReference>
<keyword evidence="1" id="KW-1133">Transmembrane helix</keyword>
<sequence>MFSVIPMLILVLAIAMCWVGGWNGARAFFSIFCNFAILFLNVVLISWGFPAVVISLLSSMLILATTIFLGSDEETVTENAFLGSILVVVVTMTLIFVLLPHLQVQGFGNENNEDLEGLSLLIGIKFQDLMLSTMLISSLGAIAEAAIAVSAGTHELLSSNAQIDSRLIFKNGMEIGKEIIGTALNTLFFGFFGSFLGLFTWYVKLNYGFGRFINNKIFVAELFMILVGVIGVVLTVPLTTAVIQLREGHRKVK</sequence>
<dbReference type="Proteomes" id="UP000005444">
    <property type="component" value="Chromosome"/>
</dbReference>
<organism evidence="2 3">
    <name type="scientific">Pediococcus claussenii (strain ATCC BAA-344 / DSM 14800 / JCM 18046 / KCTC 3811 / LMG 21948 / P06)</name>
    <dbReference type="NCBI Taxonomy" id="701521"/>
    <lineage>
        <taxon>Bacteria</taxon>
        <taxon>Bacillati</taxon>
        <taxon>Bacillota</taxon>
        <taxon>Bacilli</taxon>
        <taxon>Lactobacillales</taxon>
        <taxon>Lactobacillaceae</taxon>
        <taxon>Pediococcus</taxon>
    </lineage>
</organism>
<dbReference type="STRING" id="701521.PECL_1472"/>
<evidence type="ECO:0000256" key="1">
    <source>
        <dbReference type="SAM" id="Phobius"/>
    </source>
</evidence>
<dbReference type="PATRIC" id="fig|701521.8.peg.1376"/>
<proteinExistence type="predicted"/>
<keyword evidence="3" id="KW-1185">Reference proteome</keyword>
<dbReference type="KEGG" id="pce:PECL_1472"/>
<feature type="transmembrane region" description="Helical" evidence="1">
    <location>
        <begin position="37"/>
        <end position="69"/>
    </location>
</feature>
<feature type="transmembrane region" description="Helical" evidence="1">
    <location>
        <begin position="81"/>
        <end position="102"/>
    </location>
</feature>
<dbReference type="RefSeq" id="WP_014215890.1">
    <property type="nucleotide sequence ID" value="NC_016605.1"/>
</dbReference>
<protein>
    <submittedName>
        <fullName evidence="2">YibE/F-like family protein</fullName>
    </submittedName>
</protein>
<dbReference type="HOGENOM" id="CLU_071016_0_0_9"/>
<dbReference type="PANTHER" id="PTHR41771">
    <property type="entry name" value="MEMBRANE PROTEIN-RELATED"/>
    <property type="match status" value="1"/>
</dbReference>
<keyword evidence="1" id="KW-0812">Transmembrane</keyword>
<dbReference type="PANTHER" id="PTHR41771:SF1">
    <property type="entry name" value="MEMBRANE PROTEIN"/>
    <property type="match status" value="1"/>
</dbReference>
<dbReference type="Pfam" id="PF07907">
    <property type="entry name" value="YibE_F"/>
    <property type="match status" value="1"/>
</dbReference>
<dbReference type="PIRSF" id="PIRSF031503">
    <property type="entry name" value="UCP031503_mp"/>
    <property type="match status" value="1"/>
</dbReference>
<reference evidence="2 3" key="1">
    <citation type="journal article" date="2012" name="J. Bacteriol.">
        <title>Complete Genome Sequence of the Beer Spoilage Organism Pediococcus claussenii ATCC BAA-344T.</title>
        <authorList>
            <person name="Pittet V."/>
            <person name="Abegunde T."/>
            <person name="Marfleet T."/>
            <person name="Haakensen M."/>
            <person name="Morrow K."/>
            <person name="Jayaprakash T."/>
            <person name="Schroeder K."/>
            <person name="Trost B."/>
            <person name="Byrns S."/>
            <person name="Bergsveinson J."/>
            <person name="Kusalik A."/>
            <person name="Ziola B."/>
        </authorList>
    </citation>
    <scope>NUCLEOTIDE SEQUENCE [LARGE SCALE GENOMIC DNA]</scope>
    <source>
        <strain evidence="2 3">ATCC BAA-344</strain>
    </source>
</reference>
<evidence type="ECO:0000313" key="2">
    <source>
        <dbReference type="EMBL" id="AEV95696.1"/>
    </source>
</evidence>
<accession>G8PF17</accession>
<keyword evidence="1" id="KW-0472">Membrane</keyword>
<dbReference type="InterPro" id="IPR012507">
    <property type="entry name" value="YibE_F"/>
</dbReference>
<dbReference type="EMBL" id="CP003137">
    <property type="protein sequence ID" value="AEV95696.1"/>
    <property type="molecule type" value="Genomic_DNA"/>
</dbReference>
<evidence type="ECO:0000313" key="3">
    <source>
        <dbReference type="Proteomes" id="UP000005444"/>
    </source>
</evidence>
<dbReference type="InterPro" id="IPR014564">
    <property type="entry name" value="UCP031503_TM"/>
</dbReference>
<gene>
    <name evidence="2" type="ordered locus">PECL_1472</name>
</gene>
<feature type="transmembrane region" description="Helical" evidence="1">
    <location>
        <begin position="222"/>
        <end position="243"/>
    </location>
</feature>
<dbReference type="AlphaFoldDB" id="G8PF17"/>